<feature type="non-terminal residue" evidence="17">
    <location>
        <position position="1"/>
    </location>
</feature>
<evidence type="ECO:0000256" key="3">
    <source>
        <dbReference type="ARBA" id="ARBA00022538"/>
    </source>
</evidence>
<evidence type="ECO:0000259" key="15">
    <source>
        <dbReference type="Pfam" id="PF07885"/>
    </source>
</evidence>
<evidence type="ECO:0000256" key="9">
    <source>
        <dbReference type="ARBA" id="ARBA00023136"/>
    </source>
</evidence>
<evidence type="ECO:0000313" key="17">
    <source>
        <dbReference type="EMBL" id="CAK0879798.1"/>
    </source>
</evidence>
<feature type="domain" description="RCK N-terminal" evidence="16">
    <location>
        <begin position="169"/>
        <end position="292"/>
    </location>
</feature>
<comment type="catalytic activity">
    <reaction evidence="11">
        <text>K(+)(in) = K(+)(out)</text>
        <dbReference type="Rhea" id="RHEA:29463"/>
        <dbReference type="ChEBI" id="CHEBI:29103"/>
    </reaction>
</comment>
<dbReference type="PANTHER" id="PTHR10027">
    <property type="entry name" value="CALCIUM-ACTIVATED POTASSIUM CHANNEL ALPHA CHAIN"/>
    <property type="match status" value="1"/>
</dbReference>
<comment type="caution">
    <text evidence="17">The sequence shown here is derived from an EMBL/GenBank/DDBJ whole genome shotgun (WGS) entry which is preliminary data.</text>
</comment>
<keyword evidence="9 13" id="KW-0472">Membrane</keyword>
<evidence type="ECO:0000256" key="7">
    <source>
        <dbReference type="ARBA" id="ARBA00022989"/>
    </source>
</evidence>
<dbReference type="Gene3D" id="1.10.287.70">
    <property type="match status" value="1"/>
</dbReference>
<dbReference type="InterPro" id="IPR013099">
    <property type="entry name" value="K_chnl_dom"/>
</dbReference>
<accession>A0ABN9W1K1</accession>
<evidence type="ECO:0008006" key="19">
    <source>
        <dbReference type="Google" id="ProtNLM"/>
    </source>
</evidence>
<feature type="region of interest" description="Disordered" evidence="12">
    <location>
        <begin position="517"/>
        <end position="549"/>
    </location>
</feature>
<feature type="compositionally biased region" description="Acidic residues" evidence="12">
    <location>
        <begin position="532"/>
        <end position="541"/>
    </location>
</feature>
<evidence type="ECO:0000256" key="10">
    <source>
        <dbReference type="ARBA" id="ARBA00023303"/>
    </source>
</evidence>
<dbReference type="InterPro" id="IPR003148">
    <property type="entry name" value="RCK_N"/>
</dbReference>
<evidence type="ECO:0000256" key="8">
    <source>
        <dbReference type="ARBA" id="ARBA00023065"/>
    </source>
</evidence>
<feature type="transmembrane region" description="Helical" evidence="13">
    <location>
        <begin position="60"/>
        <end position="80"/>
    </location>
</feature>
<evidence type="ECO:0000256" key="1">
    <source>
        <dbReference type="ARBA" id="ARBA00004141"/>
    </source>
</evidence>
<feature type="domain" description="Calcium-activated potassium channel BK alpha subunit" evidence="14">
    <location>
        <begin position="316"/>
        <end position="401"/>
    </location>
</feature>
<feature type="transmembrane region" description="Helical" evidence="13">
    <location>
        <begin position="130"/>
        <end position="148"/>
    </location>
</feature>
<reference evidence="17" key="1">
    <citation type="submission" date="2023-10" db="EMBL/GenBank/DDBJ databases">
        <authorList>
            <person name="Chen Y."/>
            <person name="Shah S."/>
            <person name="Dougan E. K."/>
            <person name="Thang M."/>
            <person name="Chan C."/>
        </authorList>
    </citation>
    <scope>NUCLEOTIDE SEQUENCE [LARGE SCALE GENOMIC DNA]</scope>
</reference>
<dbReference type="Pfam" id="PF03493">
    <property type="entry name" value="BK_channel_a"/>
    <property type="match status" value="1"/>
</dbReference>
<evidence type="ECO:0000313" key="18">
    <source>
        <dbReference type="Proteomes" id="UP001189429"/>
    </source>
</evidence>
<keyword evidence="18" id="KW-1185">Reference proteome</keyword>
<dbReference type="InterPro" id="IPR003929">
    <property type="entry name" value="K_chnl_BK_asu"/>
</dbReference>
<keyword evidence="8" id="KW-0406">Ion transport</keyword>
<dbReference type="Pfam" id="PF07885">
    <property type="entry name" value="Ion_trans_2"/>
    <property type="match status" value="1"/>
</dbReference>
<evidence type="ECO:0000256" key="11">
    <source>
        <dbReference type="ARBA" id="ARBA00034430"/>
    </source>
</evidence>
<evidence type="ECO:0000256" key="12">
    <source>
        <dbReference type="SAM" id="MobiDB-lite"/>
    </source>
</evidence>
<keyword evidence="7 13" id="KW-1133">Transmembrane helix</keyword>
<evidence type="ECO:0000256" key="4">
    <source>
        <dbReference type="ARBA" id="ARBA00022692"/>
    </source>
</evidence>
<protein>
    <recommendedName>
        <fullName evidence="19">Calcium-activated potassium channel BK alpha subunit domain-containing protein</fullName>
    </recommendedName>
</protein>
<feature type="domain" description="RCK N-terminal" evidence="16">
    <location>
        <begin position="593"/>
        <end position="688"/>
    </location>
</feature>
<evidence type="ECO:0000259" key="14">
    <source>
        <dbReference type="Pfam" id="PF03493"/>
    </source>
</evidence>
<proteinExistence type="predicted"/>
<gene>
    <name evidence="17" type="ORF">PCOR1329_LOCUS63121</name>
</gene>
<feature type="domain" description="Potassium channel" evidence="15">
    <location>
        <begin position="95"/>
        <end position="155"/>
    </location>
</feature>
<dbReference type="PANTHER" id="PTHR10027:SF10">
    <property type="entry name" value="SLOWPOKE 2, ISOFORM D"/>
    <property type="match status" value="1"/>
</dbReference>
<evidence type="ECO:0000256" key="6">
    <source>
        <dbReference type="ARBA" id="ARBA00022958"/>
    </source>
</evidence>
<dbReference type="Pfam" id="PF22614">
    <property type="entry name" value="Slo-like_RCK"/>
    <property type="match status" value="2"/>
</dbReference>
<keyword evidence="10" id="KW-0407">Ion channel</keyword>
<dbReference type="Proteomes" id="UP001189429">
    <property type="component" value="Unassembled WGS sequence"/>
</dbReference>
<name>A0ABN9W1K1_9DINO</name>
<evidence type="ECO:0000259" key="16">
    <source>
        <dbReference type="Pfam" id="PF22614"/>
    </source>
</evidence>
<comment type="subcellular location">
    <subcellularLocation>
        <location evidence="1">Membrane</location>
        <topology evidence="1">Multi-pass membrane protein</topology>
    </subcellularLocation>
</comment>
<keyword evidence="5" id="KW-0631">Potassium channel</keyword>
<dbReference type="SUPFAM" id="SSF81324">
    <property type="entry name" value="Voltage-gated potassium channels"/>
    <property type="match status" value="1"/>
</dbReference>
<keyword evidence="3" id="KW-0633">Potassium transport</keyword>
<evidence type="ECO:0000256" key="13">
    <source>
        <dbReference type="SAM" id="Phobius"/>
    </source>
</evidence>
<sequence length="892" mass="99188">VDVLTVPSMFARFGRADQWLTLDFLRAYQVPLAYGRLEEFGVTGGSAKGAQSLRLEAARLVLRSLMPIFCCSCLVLVLEVLGDPPFLSEDRFIVTGMGDIDFFTMIYWVVETISTVGYGELAPTTELSRVATCVFIFSGVAFLTVAATKVMDIISRQREGSGALKKTSRGHVVLVGGAVKHADEIMLTAFIEELFHTSYRNNWPDLVVLSPADSLQRVMSLFKGVLSPQAWQRLTFLAGTPLSVADLERCCCGSATLVCIMADSRGRQDPEEEDKENILRAMGVQTTYPDTPLRLMLLMRKSRERALSLGIHRHYCFSVNEMKHGVFWQSCRCLGWSTMLSNLMVTTEVNETLVKDEWLQNYIVGMGHEVYGFLPTDAFLGKPFSYLVREAYKKNGICVMAAQIRGAIVLAPFGQLNALTLSNPIFALAQDEDSLRGIARQSEDLDWRKVFLKNRSKSWQRSNTYNSTGTSPLDLQRAAATMDEDAMDMARTSASIGTMLDGKQEFRVRRELESIQNTSWSDQLNGGHGGEDELNSSETDDNSAREKLDGERKVELQKLKFRAKEFRRAAKDGETPFILLLEISGDWSQILPLIQHSRADYLPVCMPIVVLCRHPPPDKIIKQWLDYEDTLAFVEGTPNDVVHLERAGIKECSTVVCLQAGGRRMQVEEFSDMVDIDVIMLHRMITNLSIAHKSAIFEFRLMKNIFLLGRPHAPPDDVETPGRLLAGVTMQGQQQPEPEDHKAYLDPVYASGQVFTPQVLAGLLGLTFHTPGLLEVMSALMIPDGGDSDSVVPWQSRVEHSRVGETYGRLFETMACQEPPALLLGLYRGCGMPEGGGNSGYVWTNPPAGTLLVQTDVLFLLAERGYGEMLHSRGLLVGSASKPRMRRSSSNT</sequence>
<keyword evidence="6" id="KW-0630">Potassium</keyword>
<keyword evidence="2" id="KW-0813">Transport</keyword>
<dbReference type="EMBL" id="CAUYUJ010018004">
    <property type="protein sequence ID" value="CAK0879798.1"/>
    <property type="molecule type" value="Genomic_DNA"/>
</dbReference>
<evidence type="ECO:0000256" key="5">
    <source>
        <dbReference type="ARBA" id="ARBA00022826"/>
    </source>
</evidence>
<evidence type="ECO:0000256" key="2">
    <source>
        <dbReference type="ARBA" id="ARBA00022448"/>
    </source>
</evidence>
<keyword evidence="4 13" id="KW-0812">Transmembrane</keyword>
<dbReference type="InterPro" id="IPR047871">
    <property type="entry name" value="K_chnl_Slo-like"/>
</dbReference>
<organism evidence="17 18">
    <name type="scientific">Prorocentrum cordatum</name>
    <dbReference type="NCBI Taxonomy" id="2364126"/>
    <lineage>
        <taxon>Eukaryota</taxon>
        <taxon>Sar</taxon>
        <taxon>Alveolata</taxon>
        <taxon>Dinophyceae</taxon>
        <taxon>Prorocentrales</taxon>
        <taxon>Prorocentraceae</taxon>
        <taxon>Prorocentrum</taxon>
    </lineage>
</organism>